<dbReference type="AlphaFoldDB" id="A0A2W7Q5Z4"/>
<evidence type="ECO:0000313" key="2">
    <source>
        <dbReference type="EMBL" id="PZX39577.1"/>
    </source>
</evidence>
<gene>
    <name evidence="2" type="ORF">LY56_02748</name>
</gene>
<dbReference type="Pfam" id="PF20172">
    <property type="entry name" value="DUF6538"/>
    <property type="match status" value="1"/>
</dbReference>
<evidence type="ECO:0000313" key="3">
    <source>
        <dbReference type="Proteomes" id="UP000249364"/>
    </source>
</evidence>
<accession>A0A2W7Q5Z4</accession>
<dbReference type="InterPro" id="IPR046668">
    <property type="entry name" value="DUF6538"/>
</dbReference>
<dbReference type="Proteomes" id="UP000249364">
    <property type="component" value="Unassembled WGS sequence"/>
</dbReference>
<protein>
    <recommendedName>
        <fullName evidence="1">DUF6538 domain-containing protein</fullName>
    </recommendedName>
</protein>
<reference evidence="2 3" key="1">
    <citation type="submission" date="2018-06" db="EMBL/GenBank/DDBJ databases">
        <title>Genomic Encyclopedia of Archaeal and Bacterial Type Strains, Phase II (KMG-II): from individual species to whole genera.</title>
        <authorList>
            <person name="Goeker M."/>
        </authorList>
    </citation>
    <scope>NUCLEOTIDE SEQUENCE [LARGE SCALE GENOMIC DNA]</scope>
    <source>
        <strain evidence="2 3">DSM 13087</strain>
    </source>
</reference>
<feature type="domain" description="DUF6538" evidence="1">
    <location>
        <begin position="9"/>
        <end position="62"/>
    </location>
</feature>
<proteinExistence type="predicted"/>
<evidence type="ECO:0000259" key="1">
    <source>
        <dbReference type="Pfam" id="PF20172"/>
    </source>
</evidence>
<dbReference type="STRING" id="121821.GCA_001870675_00625"/>
<sequence length="227" mass="25312">MVWGGDMQLMMRGKTWHLRRRVPAKFAGIEPRREVWVSLQTDSRQLAAQKAPGVWESLVSGWEAQLAGRSDDGAARFEAARAIAGSHGVSYMPIRDIEQLPLEALLARIEVLQRRDGSANLAAAPAVLGAVEVPSITVSQALVEYWKLMPDRTRGKSEDQKRRWVNPRKKAVRNRRMGRSTRSEAARLTAHMQLLHCADAQLCAVLTLSVPISVRQTGICGQRMRGR</sequence>
<keyword evidence="3" id="KW-1185">Reference proteome</keyword>
<dbReference type="EMBL" id="QKZQ01000013">
    <property type="protein sequence ID" value="PZX39577.1"/>
    <property type="molecule type" value="Genomic_DNA"/>
</dbReference>
<organism evidence="2 3">
    <name type="scientific">Roseinatronobacter thiooxidans</name>
    <dbReference type="NCBI Taxonomy" id="121821"/>
    <lineage>
        <taxon>Bacteria</taxon>
        <taxon>Pseudomonadati</taxon>
        <taxon>Pseudomonadota</taxon>
        <taxon>Alphaproteobacteria</taxon>
        <taxon>Rhodobacterales</taxon>
        <taxon>Paracoccaceae</taxon>
        <taxon>Roseinatronobacter</taxon>
    </lineage>
</organism>
<comment type="caution">
    <text evidence="2">The sequence shown here is derived from an EMBL/GenBank/DDBJ whole genome shotgun (WGS) entry which is preliminary data.</text>
</comment>
<name>A0A2W7Q5Z4_9RHOB</name>